<dbReference type="VEuPathDB" id="FungiDB:PPTG_20798"/>
<name>W2RIW4_PHYN3</name>
<dbReference type="GeneID" id="20189397"/>
<proteinExistence type="predicted"/>
<dbReference type="Proteomes" id="UP000018817">
    <property type="component" value="Unassembled WGS sequence"/>
</dbReference>
<organism evidence="1 2">
    <name type="scientific">Phytophthora nicotianae (strain INRA-310)</name>
    <name type="common">Phytophthora parasitica</name>
    <dbReference type="NCBI Taxonomy" id="761204"/>
    <lineage>
        <taxon>Eukaryota</taxon>
        <taxon>Sar</taxon>
        <taxon>Stramenopiles</taxon>
        <taxon>Oomycota</taxon>
        <taxon>Peronosporomycetes</taxon>
        <taxon>Peronosporales</taxon>
        <taxon>Peronosporaceae</taxon>
        <taxon>Phytophthora</taxon>
    </lineage>
</organism>
<dbReference type="AlphaFoldDB" id="W2RIW4"/>
<dbReference type="EMBL" id="KI669561">
    <property type="protein sequence ID" value="ETN24599.1"/>
    <property type="molecule type" value="Genomic_DNA"/>
</dbReference>
<reference evidence="1 2" key="2">
    <citation type="submission" date="2013-11" db="EMBL/GenBank/DDBJ databases">
        <title>The Genome Sequence of Phytophthora parasitica INRA-310.</title>
        <authorList>
            <consortium name="The Broad Institute Genomics Platform"/>
            <person name="Russ C."/>
            <person name="Tyler B."/>
            <person name="Panabieres F."/>
            <person name="Shan W."/>
            <person name="Tripathy S."/>
            <person name="Grunwald N."/>
            <person name="Machado M."/>
            <person name="Johnson C.S."/>
            <person name="Arredondo F."/>
            <person name="Hong C."/>
            <person name="Coffey M."/>
            <person name="Young S.K."/>
            <person name="Zeng Q."/>
            <person name="Gargeya S."/>
            <person name="Fitzgerald M."/>
            <person name="Abouelleil A."/>
            <person name="Alvarado L."/>
            <person name="Chapman S.B."/>
            <person name="Gainer-Dewar J."/>
            <person name="Goldberg J."/>
            <person name="Griggs A."/>
            <person name="Gujja S."/>
            <person name="Hansen M."/>
            <person name="Howarth C."/>
            <person name="Imamovic A."/>
            <person name="Ireland A."/>
            <person name="Larimer J."/>
            <person name="McCowan C."/>
            <person name="Murphy C."/>
            <person name="Pearson M."/>
            <person name="Poon T.W."/>
            <person name="Priest M."/>
            <person name="Roberts A."/>
            <person name="Saif S."/>
            <person name="Shea T."/>
            <person name="Sykes S."/>
            <person name="Wortman J."/>
            <person name="Nusbaum C."/>
            <person name="Birren B."/>
        </authorList>
    </citation>
    <scope>NUCLEOTIDE SEQUENCE [LARGE SCALE GENOMIC DNA]</scope>
    <source>
        <strain evidence="1 2">INRA-310</strain>
    </source>
</reference>
<gene>
    <name evidence="1" type="ORF">PPTG_20798</name>
</gene>
<protein>
    <submittedName>
        <fullName evidence="1">Uncharacterized protein</fullName>
    </submittedName>
</protein>
<evidence type="ECO:0000313" key="1">
    <source>
        <dbReference type="EMBL" id="ETN24599.1"/>
    </source>
</evidence>
<dbReference type="OMA" id="EACPREN"/>
<evidence type="ECO:0000313" key="2">
    <source>
        <dbReference type="Proteomes" id="UP000018817"/>
    </source>
</evidence>
<reference evidence="2" key="1">
    <citation type="submission" date="2011-12" db="EMBL/GenBank/DDBJ databases">
        <authorList>
            <consortium name="The Broad Institute Genome Sequencing Platform"/>
            <person name="Russ C."/>
            <person name="Tyler B."/>
            <person name="Panabieres F."/>
            <person name="Shan W."/>
            <person name="Tripathy S."/>
            <person name="Grunwald N."/>
            <person name="Machado M."/>
            <person name="Young S.K."/>
            <person name="Zeng Q."/>
            <person name="Gargeya S."/>
            <person name="Fitzgerald M."/>
            <person name="Haas B."/>
            <person name="Abouelleil A."/>
            <person name="Alvarado L."/>
            <person name="Arachchi H.M."/>
            <person name="Berlin A."/>
            <person name="Chapman S.B."/>
            <person name="Gearin G."/>
            <person name="Goldberg J."/>
            <person name="Griggs A."/>
            <person name="Gujja S."/>
            <person name="Hansen M."/>
            <person name="Heiman D."/>
            <person name="Howarth C."/>
            <person name="Larimer J."/>
            <person name="Lui A."/>
            <person name="MacDonald P.J.P."/>
            <person name="McCowen C."/>
            <person name="Montmayeur A."/>
            <person name="Murphy C."/>
            <person name="Neiman D."/>
            <person name="Pearson M."/>
            <person name="Priest M."/>
            <person name="Roberts A."/>
            <person name="Saif S."/>
            <person name="Shea T."/>
            <person name="Sisk P."/>
            <person name="Stolte C."/>
            <person name="Sykes S."/>
            <person name="Wortman J."/>
            <person name="Nusbaum C."/>
            <person name="Birren B."/>
        </authorList>
    </citation>
    <scope>NUCLEOTIDE SEQUENCE [LARGE SCALE GENOMIC DNA]</scope>
    <source>
        <strain evidence="2">INRA-310</strain>
    </source>
</reference>
<dbReference type="RefSeq" id="XP_008891245.1">
    <property type="nucleotide sequence ID" value="XM_008892997.1"/>
</dbReference>
<dbReference type="OrthoDB" id="91140at2759"/>
<accession>W2RIW4</accession>
<sequence length="396" mass="45606">MKNFIDLVPDPHDEVSQKVINLRQRFRSNRRTITTSVHQYSRQENNVIQQHKRRSVYQDNSPSIDLQGRSLFTRSRVALDVRSYGWKFVRADQTLCDVDPQKYLYELIRGKHLSDSAIQAEKEHYLQQSLVLQQNKFSVTTKSLDSFDYNYVQSVAKSLNRTKIKGPMVVKAFFGQTRFQINSLDTNREFRLSELPNLKSSWSNVCNDKDPTIRALVGELNGGGASEITTLRLAVRCCLTTQNGPRYAKISFLRKEGKWVYERACALISKYGCHDIFLRNHTCFRVKIFSHVSTPGKTWWSTIHKSFCFHEASDGDPFATKVTLEACPRENVRIDNVSIKETSGTVKFRGLYFQLSKKQDSISLQAAPPRNKLQKKRAGDCFEFLVTRLVQILDNA</sequence>